<sequence>MGGPAMRTLDAGIVSRITAADVAAVVETLVEQGKRSTARDVVRVSKRFWPWMGDAGRKHLAGADPNAMAGLRAPKSGSKPKRRYPRLPAVAYMLAVAQHGVLSTSVGGAIELLIYTAQRRLSVVKARVDEFEPWAEREGWGIWWQGHRKIGQGAPTEDDPRHGSHALPLPPHVWRRIDTYLAFSRREADERGVARSEWMYPAARPRRLGDPVTHLSPHTLTHAVAAMPGIEASPHDVRRAFATVCQRDLGVATPVVGMVLDHANSDLLEVSDGNAMTRRYTLDQMLALKAPALEAWQKAVWAERLKVELPDSITLKEQIVAENLRQRGVTDLEAEGERRRKAAAKAYAEGRTWRQRRRPAGATNPA</sequence>
<evidence type="ECO:0000256" key="3">
    <source>
        <dbReference type="ARBA" id="ARBA00023172"/>
    </source>
</evidence>
<name>A0ABR5GZU1_9HYPH</name>
<evidence type="ECO:0000313" key="5">
    <source>
        <dbReference type="EMBL" id="KMO16028.1"/>
    </source>
</evidence>
<evidence type="ECO:0000256" key="4">
    <source>
        <dbReference type="SAM" id="MobiDB-lite"/>
    </source>
</evidence>
<keyword evidence="6" id="KW-1185">Reference proteome</keyword>
<comment type="similarity">
    <text evidence="1">Belongs to the 'phage' integrase family.</text>
</comment>
<keyword evidence="3" id="KW-0233">DNA recombination</keyword>
<dbReference type="Proteomes" id="UP000035947">
    <property type="component" value="Unassembled WGS sequence"/>
</dbReference>
<dbReference type="Gene3D" id="1.10.443.10">
    <property type="entry name" value="Intergrase catalytic core"/>
    <property type="match status" value="1"/>
</dbReference>
<dbReference type="PANTHER" id="PTHR30629:SF2">
    <property type="entry name" value="PROPHAGE INTEGRASE INTS-RELATED"/>
    <property type="match status" value="1"/>
</dbReference>
<dbReference type="SUPFAM" id="SSF56349">
    <property type="entry name" value="DNA breaking-rejoining enzymes"/>
    <property type="match status" value="1"/>
</dbReference>
<gene>
    <name evidence="5" type="ORF">SQ03_15785</name>
</gene>
<evidence type="ECO:0000256" key="2">
    <source>
        <dbReference type="ARBA" id="ARBA00022908"/>
    </source>
</evidence>
<evidence type="ECO:0000256" key="1">
    <source>
        <dbReference type="ARBA" id="ARBA00008857"/>
    </source>
</evidence>
<dbReference type="InterPro" id="IPR013762">
    <property type="entry name" value="Integrase-like_cat_sf"/>
</dbReference>
<dbReference type="EMBL" id="JXOD01000134">
    <property type="protein sequence ID" value="KMO16028.1"/>
    <property type="molecule type" value="Genomic_DNA"/>
</dbReference>
<feature type="region of interest" description="Disordered" evidence="4">
    <location>
        <begin position="343"/>
        <end position="366"/>
    </location>
</feature>
<reference evidence="5 6" key="1">
    <citation type="submission" date="2015-01" db="EMBL/GenBank/DDBJ databases">
        <title>Genome sequencing of Methylobacterium platani JCM14648 type strain.</title>
        <authorList>
            <person name="Chaudhry V."/>
            <person name="Patil P.B."/>
        </authorList>
    </citation>
    <scope>NUCLEOTIDE SEQUENCE [LARGE SCALE GENOMIC DNA]</scope>
    <source>
        <strain evidence="5 6">JCM 14648</strain>
    </source>
</reference>
<organism evidence="5 6">
    <name type="scientific">Methylobacterium platani JCM 14648</name>
    <dbReference type="NCBI Taxonomy" id="1295136"/>
    <lineage>
        <taxon>Bacteria</taxon>
        <taxon>Pseudomonadati</taxon>
        <taxon>Pseudomonadota</taxon>
        <taxon>Alphaproteobacteria</taxon>
        <taxon>Hyphomicrobiales</taxon>
        <taxon>Methylobacteriaceae</taxon>
        <taxon>Methylobacterium</taxon>
    </lineage>
</organism>
<protein>
    <recommendedName>
        <fullName evidence="7">Integrase</fullName>
    </recommendedName>
</protein>
<accession>A0ABR5GZU1</accession>
<evidence type="ECO:0008006" key="7">
    <source>
        <dbReference type="Google" id="ProtNLM"/>
    </source>
</evidence>
<evidence type="ECO:0000313" key="6">
    <source>
        <dbReference type="Proteomes" id="UP000035947"/>
    </source>
</evidence>
<dbReference type="PANTHER" id="PTHR30629">
    <property type="entry name" value="PROPHAGE INTEGRASE"/>
    <property type="match status" value="1"/>
</dbReference>
<keyword evidence="2" id="KW-0229">DNA integration</keyword>
<comment type="caution">
    <text evidence="5">The sequence shown here is derived from an EMBL/GenBank/DDBJ whole genome shotgun (WGS) entry which is preliminary data.</text>
</comment>
<proteinExistence type="inferred from homology"/>
<dbReference type="InterPro" id="IPR050808">
    <property type="entry name" value="Phage_Integrase"/>
</dbReference>
<dbReference type="InterPro" id="IPR011010">
    <property type="entry name" value="DNA_brk_join_enz"/>
</dbReference>